<dbReference type="EnsemblPlants" id="Pp3c24_6680V3.4">
    <property type="protein sequence ID" value="PAC:32910524.CDS.1"/>
    <property type="gene ID" value="Pp3c24_6680"/>
</dbReference>
<evidence type="ECO:0000313" key="3">
    <source>
        <dbReference type="Proteomes" id="UP000006727"/>
    </source>
</evidence>
<dbReference type="Gramene" id="Pp3c24_6680V3.4">
    <property type="protein sequence ID" value="PAC:32910524.CDS.1"/>
    <property type="gene ID" value="Pp3c24_6680"/>
</dbReference>
<reference evidence="1 3" key="2">
    <citation type="journal article" date="2018" name="Plant J.">
        <title>The Physcomitrella patens chromosome-scale assembly reveals moss genome structure and evolution.</title>
        <authorList>
            <person name="Lang D."/>
            <person name="Ullrich K.K."/>
            <person name="Murat F."/>
            <person name="Fuchs J."/>
            <person name="Jenkins J."/>
            <person name="Haas F.B."/>
            <person name="Piednoel M."/>
            <person name="Gundlach H."/>
            <person name="Van Bel M."/>
            <person name="Meyberg R."/>
            <person name="Vives C."/>
            <person name="Morata J."/>
            <person name="Symeonidi A."/>
            <person name="Hiss M."/>
            <person name="Muchero W."/>
            <person name="Kamisugi Y."/>
            <person name="Saleh O."/>
            <person name="Blanc G."/>
            <person name="Decker E.L."/>
            <person name="van Gessel N."/>
            <person name="Grimwood J."/>
            <person name="Hayes R.D."/>
            <person name="Graham S.W."/>
            <person name="Gunter L.E."/>
            <person name="McDaniel S.F."/>
            <person name="Hoernstein S.N.W."/>
            <person name="Larsson A."/>
            <person name="Li F.W."/>
            <person name="Perroud P.F."/>
            <person name="Phillips J."/>
            <person name="Ranjan P."/>
            <person name="Rokshar D.S."/>
            <person name="Rothfels C.J."/>
            <person name="Schneider L."/>
            <person name="Shu S."/>
            <person name="Stevenson D.W."/>
            <person name="Thummler F."/>
            <person name="Tillich M."/>
            <person name="Villarreal Aguilar J.C."/>
            <person name="Widiez T."/>
            <person name="Wong G.K."/>
            <person name="Wymore A."/>
            <person name="Zhang Y."/>
            <person name="Zimmer A.D."/>
            <person name="Quatrano R.S."/>
            <person name="Mayer K.F.X."/>
            <person name="Goodstein D."/>
            <person name="Casacuberta J.M."/>
            <person name="Vandepoele K."/>
            <person name="Reski R."/>
            <person name="Cuming A.C."/>
            <person name="Tuskan G.A."/>
            <person name="Maumus F."/>
            <person name="Salse J."/>
            <person name="Schmutz J."/>
            <person name="Rensing S.A."/>
        </authorList>
    </citation>
    <scope>NUCLEOTIDE SEQUENCE [LARGE SCALE GENOMIC DNA]</scope>
    <source>
        <strain evidence="2 3">cv. Gransden 2004</strain>
    </source>
</reference>
<dbReference type="Proteomes" id="UP000006727">
    <property type="component" value="Chromosome 24"/>
</dbReference>
<accession>A0A2K1IFT6</accession>
<gene>
    <name evidence="1" type="ORF">PHYPA_028734</name>
</gene>
<reference evidence="2" key="3">
    <citation type="submission" date="2020-12" db="UniProtKB">
        <authorList>
            <consortium name="EnsemblPlants"/>
        </authorList>
    </citation>
    <scope>IDENTIFICATION</scope>
</reference>
<dbReference type="EMBL" id="ABEU02000024">
    <property type="protein sequence ID" value="PNR28142.1"/>
    <property type="molecule type" value="Genomic_DNA"/>
</dbReference>
<dbReference type="EnsemblPlants" id="Pp3c24_6680V3.1">
    <property type="protein sequence ID" value="PAC:32910523.CDS.1"/>
    <property type="gene ID" value="Pp3c24_6680"/>
</dbReference>
<proteinExistence type="predicted"/>
<sequence>MGDPTKTSKAFGGTSLRHTLGLVLSPSSSRLLGCLEFKRLQTEEEGRLLAFVYI</sequence>
<organism evidence="1">
    <name type="scientific">Physcomitrium patens</name>
    <name type="common">Spreading-leaved earth moss</name>
    <name type="synonym">Physcomitrella patens</name>
    <dbReference type="NCBI Taxonomy" id="3218"/>
    <lineage>
        <taxon>Eukaryota</taxon>
        <taxon>Viridiplantae</taxon>
        <taxon>Streptophyta</taxon>
        <taxon>Embryophyta</taxon>
        <taxon>Bryophyta</taxon>
        <taxon>Bryophytina</taxon>
        <taxon>Bryopsida</taxon>
        <taxon>Funariidae</taxon>
        <taxon>Funariales</taxon>
        <taxon>Funariaceae</taxon>
        <taxon>Physcomitrium</taxon>
    </lineage>
</organism>
<dbReference type="Gramene" id="Pp3c24_6680V3.1">
    <property type="protein sequence ID" value="PAC:32910523.CDS.1"/>
    <property type="gene ID" value="Pp3c24_6680"/>
</dbReference>
<keyword evidence="3" id="KW-1185">Reference proteome</keyword>
<protein>
    <submittedName>
        <fullName evidence="1 2">Uncharacterized protein</fullName>
    </submittedName>
</protein>
<evidence type="ECO:0000313" key="1">
    <source>
        <dbReference type="EMBL" id="PNR28142.1"/>
    </source>
</evidence>
<name>A0A2K1IFT6_PHYPA</name>
<dbReference type="AlphaFoldDB" id="A0A2K1IFT6"/>
<reference evidence="1 3" key="1">
    <citation type="journal article" date="2008" name="Science">
        <title>The Physcomitrella genome reveals evolutionary insights into the conquest of land by plants.</title>
        <authorList>
            <person name="Rensing S."/>
            <person name="Lang D."/>
            <person name="Zimmer A."/>
            <person name="Terry A."/>
            <person name="Salamov A."/>
            <person name="Shapiro H."/>
            <person name="Nishiyama T."/>
            <person name="Perroud P.-F."/>
            <person name="Lindquist E."/>
            <person name="Kamisugi Y."/>
            <person name="Tanahashi T."/>
            <person name="Sakakibara K."/>
            <person name="Fujita T."/>
            <person name="Oishi K."/>
            <person name="Shin-I T."/>
            <person name="Kuroki Y."/>
            <person name="Toyoda A."/>
            <person name="Suzuki Y."/>
            <person name="Hashimoto A."/>
            <person name="Yamaguchi K."/>
            <person name="Sugano A."/>
            <person name="Kohara Y."/>
            <person name="Fujiyama A."/>
            <person name="Anterola A."/>
            <person name="Aoki S."/>
            <person name="Ashton N."/>
            <person name="Barbazuk W.B."/>
            <person name="Barker E."/>
            <person name="Bennetzen J."/>
            <person name="Bezanilla M."/>
            <person name="Blankenship R."/>
            <person name="Cho S.H."/>
            <person name="Dutcher S."/>
            <person name="Estelle M."/>
            <person name="Fawcett J.A."/>
            <person name="Gundlach H."/>
            <person name="Hanada K."/>
            <person name="Heyl A."/>
            <person name="Hicks K.A."/>
            <person name="Hugh J."/>
            <person name="Lohr M."/>
            <person name="Mayer K."/>
            <person name="Melkozernov A."/>
            <person name="Murata T."/>
            <person name="Nelson D."/>
            <person name="Pils B."/>
            <person name="Prigge M."/>
            <person name="Reiss B."/>
            <person name="Renner T."/>
            <person name="Rombauts S."/>
            <person name="Rushton P."/>
            <person name="Sanderfoot A."/>
            <person name="Schween G."/>
            <person name="Shiu S.-H."/>
            <person name="Stueber K."/>
            <person name="Theodoulou F.L."/>
            <person name="Tu H."/>
            <person name="Van de Peer Y."/>
            <person name="Verrier P.J."/>
            <person name="Waters E."/>
            <person name="Wood A."/>
            <person name="Yang L."/>
            <person name="Cove D."/>
            <person name="Cuming A."/>
            <person name="Hasebe M."/>
            <person name="Lucas S."/>
            <person name="Mishler D.B."/>
            <person name="Reski R."/>
            <person name="Grigoriev I."/>
            <person name="Quatrano R.S."/>
            <person name="Boore J.L."/>
        </authorList>
    </citation>
    <scope>NUCLEOTIDE SEQUENCE [LARGE SCALE GENOMIC DNA]</scope>
    <source>
        <strain evidence="2 3">cv. Gransden 2004</strain>
    </source>
</reference>
<evidence type="ECO:0000313" key="2">
    <source>
        <dbReference type="EnsemblPlants" id="PAC:32910523.CDS.1"/>
    </source>
</evidence>